<dbReference type="Proteomes" id="UP000249464">
    <property type="component" value="Unassembled WGS sequence"/>
</dbReference>
<protein>
    <submittedName>
        <fullName evidence="1">BQ5605_C030g10849 protein</fullName>
    </submittedName>
</protein>
<evidence type="ECO:0000313" key="2">
    <source>
        <dbReference type="Proteomes" id="UP000249464"/>
    </source>
</evidence>
<proteinExistence type="predicted"/>
<accession>A0A2X0MI95</accession>
<gene>
    <name evidence="1" type="primary">BQ5605_C030g10849</name>
    <name evidence="1" type="ORF">BQ5605_C030G10849</name>
</gene>
<sequence length="46" mass="4951">MLSGCRRGFGLGSSNRLGYWWSVDVATVCDGRAGGEKSCLANVEKR</sequence>
<name>A0A2X0MI95_9BASI</name>
<reference evidence="1 2" key="1">
    <citation type="submission" date="2016-11" db="EMBL/GenBank/DDBJ databases">
        <authorList>
            <person name="Jaros S."/>
            <person name="Januszkiewicz K."/>
            <person name="Wedrychowicz H."/>
        </authorList>
    </citation>
    <scope>NUCLEOTIDE SEQUENCE [LARGE SCALE GENOMIC DNA]</scope>
</reference>
<dbReference type="AlphaFoldDB" id="A0A2X0MI95"/>
<keyword evidence="2" id="KW-1185">Reference proteome</keyword>
<organism evidence="1 2">
    <name type="scientific">Microbotryum silenes-dioicae</name>
    <dbReference type="NCBI Taxonomy" id="796604"/>
    <lineage>
        <taxon>Eukaryota</taxon>
        <taxon>Fungi</taxon>
        <taxon>Dikarya</taxon>
        <taxon>Basidiomycota</taxon>
        <taxon>Pucciniomycotina</taxon>
        <taxon>Microbotryomycetes</taxon>
        <taxon>Microbotryales</taxon>
        <taxon>Microbotryaceae</taxon>
        <taxon>Microbotryum</taxon>
    </lineage>
</organism>
<dbReference type="EMBL" id="FQNC01000069">
    <property type="protein sequence ID" value="SGZ09173.1"/>
    <property type="molecule type" value="Genomic_DNA"/>
</dbReference>
<evidence type="ECO:0000313" key="1">
    <source>
        <dbReference type="EMBL" id="SGZ09173.1"/>
    </source>
</evidence>